<dbReference type="STRING" id="571913.VV02_02640"/>
<dbReference type="PROSITE" id="PS51935">
    <property type="entry name" value="NLPC_P60"/>
    <property type="match status" value="1"/>
</dbReference>
<evidence type="ECO:0000256" key="1">
    <source>
        <dbReference type="ARBA" id="ARBA00007074"/>
    </source>
</evidence>
<keyword evidence="5" id="KW-0732">Signal</keyword>
<sequence>MSGVALAVPASLAGIALAAPANAALAPQAVKPATTAPIAATGVAAAAPVSLAQASSSVVVLRYGSTGYYVKVVQGRLHIAQDGSFGPKTLSAVKAFQGRKGLARDGSVGPATWRALGGFPGGGTGGGGSSTGSGSNARAASIAHKYLGIPYVYGGSSPRGFDCSGLTSYVFRQVGKSLPRSARAQQAAVRRVSSPQVGDLVFYGYPAHHVGIYVGGGQMIDAPKPGMRVNKRAVYQPQVSSYGRP</sequence>
<dbReference type="PANTHER" id="PTHR47359:SF3">
    <property type="entry name" value="NLP_P60 DOMAIN-CONTAINING PROTEIN-RELATED"/>
    <property type="match status" value="1"/>
</dbReference>
<accession>A0A0K1JPE2</accession>
<evidence type="ECO:0000256" key="3">
    <source>
        <dbReference type="ARBA" id="ARBA00022801"/>
    </source>
</evidence>
<dbReference type="InterPro" id="IPR002477">
    <property type="entry name" value="Peptidoglycan-bd-like"/>
</dbReference>
<reference evidence="7 8" key="1">
    <citation type="submission" date="2015-03" db="EMBL/GenBank/DDBJ databases">
        <title>Luteipulveratus halotolerans sp. nov., a novel actinobacterium (Dermacoccaceae) from Sarawak, Malaysia.</title>
        <authorList>
            <person name="Juboi H."/>
            <person name="Basik A."/>
            <person name="Shamsul S.S."/>
            <person name="Arnold P."/>
            <person name="Schmitt E.K."/>
            <person name="Sanglier J.-J."/>
            <person name="Yeo T."/>
        </authorList>
    </citation>
    <scope>NUCLEOTIDE SEQUENCE [LARGE SCALE GENOMIC DNA]</scope>
    <source>
        <strain evidence="7 8">MN07-A0370</strain>
    </source>
</reference>
<evidence type="ECO:0000256" key="4">
    <source>
        <dbReference type="ARBA" id="ARBA00022807"/>
    </source>
</evidence>
<dbReference type="InterPro" id="IPR000064">
    <property type="entry name" value="NLP_P60_dom"/>
</dbReference>
<dbReference type="InterPro" id="IPR036365">
    <property type="entry name" value="PGBD-like_sf"/>
</dbReference>
<dbReference type="Gene3D" id="1.10.101.10">
    <property type="entry name" value="PGBD-like superfamily/PGBD"/>
    <property type="match status" value="1"/>
</dbReference>
<dbReference type="SUPFAM" id="SSF54001">
    <property type="entry name" value="Cysteine proteinases"/>
    <property type="match status" value="1"/>
</dbReference>
<keyword evidence="2" id="KW-0645">Protease</keyword>
<dbReference type="InterPro" id="IPR036366">
    <property type="entry name" value="PGBDSf"/>
</dbReference>
<keyword evidence="4" id="KW-0788">Thiol protease</keyword>
<keyword evidence="3" id="KW-0378">Hydrolase</keyword>
<dbReference type="KEGG" id="lmoi:VV02_02640"/>
<gene>
    <name evidence="7" type="ORF">VV02_02640</name>
</gene>
<feature type="signal peptide" evidence="5">
    <location>
        <begin position="1"/>
        <end position="23"/>
    </location>
</feature>
<dbReference type="InterPro" id="IPR038765">
    <property type="entry name" value="Papain-like_cys_pep_sf"/>
</dbReference>
<dbReference type="SUPFAM" id="SSF47090">
    <property type="entry name" value="PGBD-like"/>
    <property type="match status" value="1"/>
</dbReference>
<protein>
    <recommendedName>
        <fullName evidence="6">NlpC/P60 domain-containing protein</fullName>
    </recommendedName>
</protein>
<evidence type="ECO:0000259" key="6">
    <source>
        <dbReference type="PROSITE" id="PS51935"/>
    </source>
</evidence>
<name>A0A0K1JPE2_9MICO</name>
<dbReference type="Pfam" id="PF00877">
    <property type="entry name" value="NLPC_P60"/>
    <property type="match status" value="1"/>
</dbReference>
<evidence type="ECO:0000313" key="7">
    <source>
        <dbReference type="EMBL" id="AKU18581.1"/>
    </source>
</evidence>
<comment type="similarity">
    <text evidence="1">Belongs to the peptidase C40 family.</text>
</comment>
<feature type="chain" id="PRO_5005461966" description="NlpC/P60 domain-containing protein" evidence="5">
    <location>
        <begin position="24"/>
        <end position="245"/>
    </location>
</feature>
<dbReference type="Pfam" id="PF01471">
    <property type="entry name" value="PG_binding_1"/>
    <property type="match status" value="1"/>
</dbReference>
<evidence type="ECO:0000256" key="5">
    <source>
        <dbReference type="SAM" id="SignalP"/>
    </source>
</evidence>
<proteinExistence type="inferred from homology"/>
<dbReference type="Gene3D" id="3.90.1720.10">
    <property type="entry name" value="endopeptidase domain like (from Nostoc punctiforme)"/>
    <property type="match status" value="1"/>
</dbReference>
<dbReference type="InterPro" id="IPR051794">
    <property type="entry name" value="PG_Endopeptidase_C40"/>
</dbReference>
<dbReference type="GO" id="GO:0008234">
    <property type="term" value="F:cysteine-type peptidase activity"/>
    <property type="evidence" value="ECO:0007669"/>
    <property type="project" value="UniProtKB-KW"/>
</dbReference>
<keyword evidence="8" id="KW-1185">Reference proteome</keyword>
<dbReference type="Proteomes" id="UP000066480">
    <property type="component" value="Chromosome"/>
</dbReference>
<dbReference type="PANTHER" id="PTHR47359">
    <property type="entry name" value="PEPTIDOGLYCAN DL-ENDOPEPTIDASE CWLO"/>
    <property type="match status" value="1"/>
</dbReference>
<feature type="domain" description="NlpC/P60" evidence="6">
    <location>
        <begin position="133"/>
        <end position="245"/>
    </location>
</feature>
<dbReference type="AlphaFoldDB" id="A0A0K1JPE2"/>
<evidence type="ECO:0000313" key="8">
    <source>
        <dbReference type="Proteomes" id="UP000066480"/>
    </source>
</evidence>
<dbReference type="EMBL" id="CP011112">
    <property type="protein sequence ID" value="AKU18581.1"/>
    <property type="molecule type" value="Genomic_DNA"/>
</dbReference>
<evidence type="ECO:0000256" key="2">
    <source>
        <dbReference type="ARBA" id="ARBA00022670"/>
    </source>
</evidence>
<dbReference type="GO" id="GO:0006508">
    <property type="term" value="P:proteolysis"/>
    <property type="evidence" value="ECO:0007669"/>
    <property type="project" value="UniProtKB-KW"/>
</dbReference>
<organism evidence="7 8">
    <name type="scientific">Luteipulveratus mongoliensis</name>
    <dbReference type="NCBI Taxonomy" id="571913"/>
    <lineage>
        <taxon>Bacteria</taxon>
        <taxon>Bacillati</taxon>
        <taxon>Actinomycetota</taxon>
        <taxon>Actinomycetes</taxon>
        <taxon>Micrococcales</taxon>
        <taxon>Dermacoccaceae</taxon>
        <taxon>Luteipulveratus</taxon>
    </lineage>
</organism>